<organism evidence="1 2">
    <name type="scientific">Camellia sinensis var. sinensis</name>
    <name type="common">China tea</name>
    <dbReference type="NCBI Taxonomy" id="542762"/>
    <lineage>
        <taxon>Eukaryota</taxon>
        <taxon>Viridiplantae</taxon>
        <taxon>Streptophyta</taxon>
        <taxon>Embryophyta</taxon>
        <taxon>Tracheophyta</taxon>
        <taxon>Spermatophyta</taxon>
        <taxon>Magnoliopsida</taxon>
        <taxon>eudicotyledons</taxon>
        <taxon>Gunneridae</taxon>
        <taxon>Pentapetalae</taxon>
        <taxon>asterids</taxon>
        <taxon>Ericales</taxon>
        <taxon>Theaceae</taxon>
        <taxon>Camellia</taxon>
    </lineage>
</organism>
<comment type="caution">
    <text evidence="1">The sequence shown here is derived from an EMBL/GenBank/DDBJ whole genome shotgun (WGS) entry which is preliminary data.</text>
</comment>
<evidence type="ECO:0000313" key="2">
    <source>
        <dbReference type="Proteomes" id="UP000306102"/>
    </source>
</evidence>
<evidence type="ECO:0000313" key="1">
    <source>
        <dbReference type="EMBL" id="THG14548.1"/>
    </source>
</evidence>
<reference evidence="1 2" key="1">
    <citation type="journal article" date="2018" name="Proc. Natl. Acad. Sci. U.S.A.">
        <title>Draft genome sequence of Camellia sinensis var. sinensis provides insights into the evolution of the tea genome and tea quality.</title>
        <authorList>
            <person name="Wei C."/>
            <person name="Yang H."/>
            <person name="Wang S."/>
            <person name="Zhao J."/>
            <person name="Liu C."/>
            <person name="Gao L."/>
            <person name="Xia E."/>
            <person name="Lu Y."/>
            <person name="Tai Y."/>
            <person name="She G."/>
            <person name="Sun J."/>
            <person name="Cao H."/>
            <person name="Tong W."/>
            <person name="Gao Q."/>
            <person name="Li Y."/>
            <person name="Deng W."/>
            <person name="Jiang X."/>
            <person name="Wang W."/>
            <person name="Chen Q."/>
            <person name="Zhang S."/>
            <person name="Li H."/>
            <person name="Wu J."/>
            <person name="Wang P."/>
            <person name="Li P."/>
            <person name="Shi C."/>
            <person name="Zheng F."/>
            <person name="Jian J."/>
            <person name="Huang B."/>
            <person name="Shan D."/>
            <person name="Shi M."/>
            <person name="Fang C."/>
            <person name="Yue Y."/>
            <person name="Li F."/>
            <person name="Li D."/>
            <person name="Wei S."/>
            <person name="Han B."/>
            <person name="Jiang C."/>
            <person name="Yin Y."/>
            <person name="Xia T."/>
            <person name="Zhang Z."/>
            <person name="Bennetzen J.L."/>
            <person name="Zhao S."/>
            <person name="Wan X."/>
        </authorList>
    </citation>
    <scope>NUCLEOTIDE SEQUENCE [LARGE SCALE GENOMIC DNA]</scope>
    <source>
        <strain evidence="2">cv. Shuchazao</strain>
        <tissue evidence="1">Leaf</tissue>
    </source>
</reference>
<name>A0A4S4EDW7_CAMSN</name>
<accession>A0A4S4EDW7</accession>
<proteinExistence type="predicted"/>
<dbReference type="AlphaFoldDB" id="A0A4S4EDW7"/>
<sequence>MTKPTMTLPLEAADEEEVVGELFKILLECLEQMGTESRKLFLGKFFSELHKEVPLESFEVKRLRNSHAEEAISDLIQKFHVNFERVRMNSTTARSLHELGEEEKLKLERFKVRTINFGGAVTEELG</sequence>
<keyword evidence="2" id="KW-1185">Reference proteome</keyword>
<gene>
    <name evidence="1" type="ORF">TEA_011125</name>
</gene>
<protein>
    <submittedName>
        <fullName evidence="1">Uncharacterized protein</fullName>
    </submittedName>
</protein>
<dbReference type="EMBL" id="SDRB02005261">
    <property type="protein sequence ID" value="THG14548.1"/>
    <property type="molecule type" value="Genomic_DNA"/>
</dbReference>
<dbReference type="Proteomes" id="UP000306102">
    <property type="component" value="Unassembled WGS sequence"/>
</dbReference>